<comment type="caution">
    <text evidence="1">The sequence shown here is derived from an EMBL/GenBank/DDBJ whole genome shotgun (WGS) entry which is preliminary data.</text>
</comment>
<dbReference type="RefSeq" id="WP_111447302.1">
    <property type="nucleotide sequence ID" value="NZ_QKZK01000090.1"/>
</dbReference>
<keyword evidence="2" id="KW-1185">Reference proteome</keyword>
<accession>A0A2W7NDY9</accession>
<dbReference type="Pfam" id="PF16428">
    <property type="entry name" value="DUF5025"/>
    <property type="match status" value="1"/>
</dbReference>
<name>A0A2W7NDY9_9BACT</name>
<evidence type="ECO:0000313" key="2">
    <source>
        <dbReference type="Proteomes" id="UP000249239"/>
    </source>
</evidence>
<gene>
    <name evidence="1" type="ORF">LX69_03558</name>
</gene>
<dbReference type="InterPro" id="IPR032206">
    <property type="entry name" value="DUF5025"/>
</dbReference>
<protein>
    <submittedName>
        <fullName evidence="1">Uncharacterized protein DUF5025</fullName>
    </submittedName>
</protein>
<dbReference type="PROSITE" id="PS51257">
    <property type="entry name" value="PROKAR_LIPOPROTEIN"/>
    <property type="match status" value="1"/>
</dbReference>
<proteinExistence type="predicted"/>
<dbReference type="OrthoDB" id="893489at2"/>
<dbReference type="EMBL" id="QKZK01000090">
    <property type="protein sequence ID" value="PZX09542.1"/>
    <property type="molecule type" value="Genomic_DNA"/>
</dbReference>
<evidence type="ECO:0000313" key="1">
    <source>
        <dbReference type="EMBL" id="PZX09542.1"/>
    </source>
</evidence>
<reference evidence="1 2" key="1">
    <citation type="submission" date="2018-06" db="EMBL/GenBank/DDBJ databases">
        <title>Genomic Encyclopedia of Archaeal and Bacterial Type Strains, Phase II (KMG-II): from individual species to whole genera.</title>
        <authorList>
            <person name="Goeker M."/>
        </authorList>
    </citation>
    <scope>NUCLEOTIDE SEQUENCE [LARGE SCALE GENOMIC DNA]</scope>
    <source>
        <strain evidence="1 2">DSM 6779</strain>
    </source>
</reference>
<dbReference type="Proteomes" id="UP000249239">
    <property type="component" value="Unassembled WGS sequence"/>
</dbReference>
<organism evidence="1 2">
    <name type="scientific">Breznakibacter xylanolyticus</name>
    <dbReference type="NCBI Taxonomy" id="990"/>
    <lineage>
        <taxon>Bacteria</taxon>
        <taxon>Pseudomonadati</taxon>
        <taxon>Bacteroidota</taxon>
        <taxon>Bacteroidia</taxon>
        <taxon>Marinilabiliales</taxon>
        <taxon>Marinilabiliaceae</taxon>
        <taxon>Breznakibacter</taxon>
    </lineage>
</organism>
<dbReference type="AlphaFoldDB" id="A0A2W7NDY9"/>
<sequence length="200" mass="23157">MKKMRQCYLFLSGIVFLIVTGCQDSENETATNRRLNDFQMKVNQELWLPSIVDNDTCCKSFKCSYSLLDDTPFYTVTAYRGLQSSAELNSDNIFRLQIMNVREKGIYPISDAYGDFTSYARFIDNSGDIQKVYLNDRLNYSSVEIFEILPIEGSLQKGIHGKFSGILFNTANRNDSIVIKDCDFYFERVNWSDFNQYSQN</sequence>